<dbReference type="Pfam" id="PF13354">
    <property type="entry name" value="Beta-lactamase2"/>
    <property type="match status" value="1"/>
</dbReference>
<accession>A0ABR7NHL8</accession>
<proteinExistence type="predicted"/>
<dbReference type="InterPro" id="IPR012338">
    <property type="entry name" value="Beta-lactam/transpept-like"/>
</dbReference>
<dbReference type="InterPro" id="IPR045155">
    <property type="entry name" value="Beta-lactam_cat"/>
</dbReference>
<reference evidence="2 3" key="1">
    <citation type="submission" date="2020-08" db="EMBL/GenBank/DDBJ databases">
        <title>Genome public.</title>
        <authorList>
            <person name="Liu C."/>
            <person name="Sun Q."/>
        </authorList>
    </citation>
    <scope>NUCLEOTIDE SEQUENCE [LARGE SCALE GENOMIC DNA]</scope>
    <source>
        <strain evidence="2 3">BX1</strain>
    </source>
</reference>
<dbReference type="PANTHER" id="PTHR35333">
    <property type="entry name" value="BETA-LACTAMASE"/>
    <property type="match status" value="1"/>
</dbReference>
<evidence type="ECO:0000313" key="2">
    <source>
        <dbReference type="EMBL" id="MBC8575902.1"/>
    </source>
</evidence>
<keyword evidence="3" id="KW-1185">Reference proteome</keyword>
<organism evidence="2 3">
    <name type="scientific">Yanshouia hominis</name>
    <dbReference type="NCBI Taxonomy" id="2763673"/>
    <lineage>
        <taxon>Bacteria</taxon>
        <taxon>Bacillati</taxon>
        <taxon>Bacillota</taxon>
        <taxon>Clostridia</taxon>
        <taxon>Eubacteriales</taxon>
        <taxon>Oscillospiraceae</taxon>
        <taxon>Yanshouia</taxon>
    </lineage>
</organism>
<evidence type="ECO:0000313" key="3">
    <source>
        <dbReference type="Proteomes" id="UP000658131"/>
    </source>
</evidence>
<dbReference type="Gene3D" id="3.40.710.10">
    <property type="entry name" value="DD-peptidase/beta-lactamase superfamily"/>
    <property type="match status" value="1"/>
</dbReference>
<dbReference type="GO" id="GO:0016787">
    <property type="term" value="F:hydrolase activity"/>
    <property type="evidence" value="ECO:0007669"/>
    <property type="project" value="UniProtKB-KW"/>
</dbReference>
<sequence>MGRIPSNEIYRILSEMKGTVGLYIEDCATGEILKINPELSFPACSVIKIPMLALLLRDGAEGRIDLDAPHKIAAENRVGGTGILCDLNPSYEITLRDLGKLMIIMSDNIATNEVMDVITVDRFHAFCKEQGYENIIWQRKMMDFEAIKQGRNNYLCAGEIGDMLSRISRGEFVSPEISRTIFEFMCAQKYRNKLPSLVPAVPSYSGVVGSIPEGQVLVANKTGDLVGIQHDVGIFELPNHSRYIISMCTKDLENDLDGITTVGKVSLAVYEALR</sequence>
<dbReference type="RefSeq" id="WP_262399470.1">
    <property type="nucleotide sequence ID" value="NZ_JACRTB010000007.1"/>
</dbReference>
<dbReference type="PANTHER" id="PTHR35333:SF3">
    <property type="entry name" value="BETA-LACTAMASE-TYPE TRANSPEPTIDASE FOLD CONTAINING PROTEIN"/>
    <property type="match status" value="1"/>
</dbReference>
<dbReference type="SUPFAM" id="SSF56601">
    <property type="entry name" value="beta-lactamase/transpeptidase-like"/>
    <property type="match status" value="1"/>
</dbReference>
<protein>
    <submittedName>
        <fullName evidence="2">Serine hydrolase</fullName>
    </submittedName>
</protein>
<evidence type="ECO:0000259" key="1">
    <source>
        <dbReference type="Pfam" id="PF13354"/>
    </source>
</evidence>
<dbReference type="Proteomes" id="UP000658131">
    <property type="component" value="Unassembled WGS sequence"/>
</dbReference>
<comment type="caution">
    <text evidence="2">The sequence shown here is derived from an EMBL/GenBank/DDBJ whole genome shotgun (WGS) entry which is preliminary data.</text>
</comment>
<dbReference type="InterPro" id="IPR000871">
    <property type="entry name" value="Beta-lactam_class-A"/>
</dbReference>
<keyword evidence="2" id="KW-0378">Hydrolase</keyword>
<name>A0ABR7NHL8_9FIRM</name>
<dbReference type="EMBL" id="JACRTB010000007">
    <property type="protein sequence ID" value="MBC8575902.1"/>
    <property type="molecule type" value="Genomic_DNA"/>
</dbReference>
<gene>
    <name evidence="2" type="ORF">H8717_05680</name>
</gene>
<feature type="domain" description="Beta-lactamase class A catalytic" evidence="1">
    <location>
        <begin position="21"/>
        <end position="249"/>
    </location>
</feature>